<accession>A0ABW2DPV7</accession>
<keyword evidence="1" id="KW-0732">Signal</keyword>
<gene>
    <name evidence="2" type="ORF">ACFQHR_11915</name>
</gene>
<comment type="caution">
    <text evidence="2">The sequence shown here is derived from an EMBL/GenBank/DDBJ whole genome shotgun (WGS) entry which is preliminary data.</text>
</comment>
<evidence type="ECO:0008006" key="4">
    <source>
        <dbReference type="Google" id="ProtNLM"/>
    </source>
</evidence>
<name>A0ABW2DPV7_9BACT</name>
<feature type="chain" id="PRO_5046675247" description="DUF3108 domain-containing protein" evidence="1">
    <location>
        <begin position="25"/>
        <end position="130"/>
    </location>
</feature>
<evidence type="ECO:0000313" key="3">
    <source>
        <dbReference type="Proteomes" id="UP001596405"/>
    </source>
</evidence>
<dbReference type="EMBL" id="JBHSYQ010000005">
    <property type="protein sequence ID" value="MFC6998334.1"/>
    <property type="molecule type" value="Genomic_DNA"/>
</dbReference>
<protein>
    <recommendedName>
        <fullName evidence="4">DUF3108 domain-containing protein</fullName>
    </recommendedName>
</protein>
<sequence length="130" mass="14509">MIKKYLFALAFAVSLLGYAQTAAAQNNVTAVVSNANNVEFKIERPLYKIMLSQHGLITGYIIKATGKVSFDTRGRLEQIGKVKVSYDLQNRLSEIGNDPIMYNLDGKVTSIGRTQITYTIHHDKIDTIQD</sequence>
<keyword evidence="3" id="KW-1185">Reference proteome</keyword>
<reference evidence="3" key="1">
    <citation type="journal article" date="2019" name="Int. J. Syst. Evol. Microbiol.">
        <title>The Global Catalogue of Microorganisms (GCM) 10K type strain sequencing project: providing services to taxonomists for standard genome sequencing and annotation.</title>
        <authorList>
            <consortium name="The Broad Institute Genomics Platform"/>
            <consortium name="The Broad Institute Genome Sequencing Center for Infectious Disease"/>
            <person name="Wu L."/>
            <person name="Ma J."/>
        </authorList>
    </citation>
    <scope>NUCLEOTIDE SEQUENCE [LARGE SCALE GENOMIC DNA]</scope>
    <source>
        <strain evidence="3">CGMCC 4.7393</strain>
    </source>
</reference>
<evidence type="ECO:0000313" key="2">
    <source>
        <dbReference type="EMBL" id="MFC6998334.1"/>
    </source>
</evidence>
<evidence type="ECO:0000256" key="1">
    <source>
        <dbReference type="SAM" id="SignalP"/>
    </source>
</evidence>
<proteinExistence type="predicted"/>
<dbReference type="RefSeq" id="WP_066617819.1">
    <property type="nucleotide sequence ID" value="NZ_JBHSYQ010000005.1"/>
</dbReference>
<feature type="signal peptide" evidence="1">
    <location>
        <begin position="1"/>
        <end position="24"/>
    </location>
</feature>
<organism evidence="2 3">
    <name type="scientific">Rufibacter roseus</name>
    <dbReference type="NCBI Taxonomy" id="1567108"/>
    <lineage>
        <taxon>Bacteria</taxon>
        <taxon>Pseudomonadati</taxon>
        <taxon>Bacteroidota</taxon>
        <taxon>Cytophagia</taxon>
        <taxon>Cytophagales</taxon>
        <taxon>Hymenobacteraceae</taxon>
        <taxon>Rufibacter</taxon>
    </lineage>
</organism>
<dbReference type="Proteomes" id="UP001596405">
    <property type="component" value="Unassembled WGS sequence"/>
</dbReference>